<sequence length="411" mass="46374">MDDDSRSKKKPFYGALKSAGRGPHSDSRMYDRDRRQLKAYDLKQPDYNIKPQYLIDDNVEKCVNFAGVINDIAPHTDITNRTDVLRIIDKGKQQGSIVLHSTRDKRAVFSLSVNNVKLIPCSSEDLPIYLRIPMQEIAAICYIKDDGQHILAIKHGSTELCHLAVLYCESKPVAEEICALVDQCFQLIYMDAVFNIIDTSNAGDSSHSDSTGSANQFQPSFITTSLQELNHISSSRHSSIRRVGRRIPSEPSTRDSDGSISNEELCRDYMIKLHQKLNAEELRTFASLLPELSSKNHFGEFCEKVLELYGPERKYLLSEMSPFIPSDNYPQFEDFLRRNGLTLPDSGTLSSTHSNPVIYSRSVSDISGSTIANGNESLEHIMRIMSDVHRMDESNDVDINPDHFMPGIDYN</sequence>
<dbReference type="PANTHER" id="PTHR21642">
    <property type="entry name" value="CEREBRAL CAVERNOUS MALFORMATIONS PROTEIN 2 HOMOLOG"/>
    <property type="match status" value="1"/>
</dbReference>
<dbReference type="InterPro" id="IPR032375">
    <property type="entry name" value="CCM2_C"/>
</dbReference>
<dbReference type="Gene3D" id="1.20.1160.20">
    <property type="match status" value="1"/>
</dbReference>
<keyword evidence="5" id="KW-1185">Reference proteome</keyword>
<accession>A0AAN8PRH8</accession>
<dbReference type="AlphaFoldDB" id="A0AAN8PRH8"/>
<feature type="region of interest" description="Disordered" evidence="2">
    <location>
        <begin position="236"/>
        <end position="260"/>
    </location>
</feature>
<dbReference type="PANTHER" id="PTHR21642:SF6">
    <property type="entry name" value="CEREBRAL CAVERNOUS MALFORMATIONS 2 HARMONIN-HOMOLOGY DOMAIN-CONTAINING PROTEIN"/>
    <property type="match status" value="1"/>
</dbReference>
<dbReference type="SUPFAM" id="SSF50729">
    <property type="entry name" value="PH domain-like"/>
    <property type="match status" value="1"/>
</dbReference>
<reference evidence="4 5" key="1">
    <citation type="submission" date="2024-01" db="EMBL/GenBank/DDBJ databases">
        <title>The genome of the rayed Mediterranean limpet Patella caerulea (Linnaeus, 1758).</title>
        <authorList>
            <person name="Anh-Thu Weber A."/>
            <person name="Halstead-Nussloch G."/>
        </authorList>
    </citation>
    <scope>NUCLEOTIDE SEQUENCE [LARGE SCALE GENOMIC DNA]</scope>
    <source>
        <strain evidence="4">AATW-2023a</strain>
        <tissue evidence="4">Whole specimen</tissue>
    </source>
</reference>
<evidence type="ECO:0000313" key="4">
    <source>
        <dbReference type="EMBL" id="KAK6182712.1"/>
    </source>
</evidence>
<feature type="domain" description="Cerebral cavernous malformations 2 harmonin-homology" evidence="3">
    <location>
        <begin position="256"/>
        <end position="341"/>
    </location>
</feature>
<dbReference type="Pfam" id="PF16545">
    <property type="entry name" value="CCM2_C"/>
    <property type="match status" value="1"/>
</dbReference>
<comment type="similarity">
    <text evidence="1">Belongs to the CCM2 family.</text>
</comment>
<organism evidence="4 5">
    <name type="scientific">Patella caerulea</name>
    <name type="common">Rayed Mediterranean limpet</name>
    <dbReference type="NCBI Taxonomy" id="87958"/>
    <lineage>
        <taxon>Eukaryota</taxon>
        <taxon>Metazoa</taxon>
        <taxon>Spiralia</taxon>
        <taxon>Lophotrochozoa</taxon>
        <taxon>Mollusca</taxon>
        <taxon>Gastropoda</taxon>
        <taxon>Patellogastropoda</taxon>
        <taxon>Patelloidea</taxon>
        <taxon>Patellidae</taxon>
        <taxon>Patella</taxon>
    </lineage>
</organism>
<comment type="caution">
    <text evidence="4">The sequence shown here is derived from an EMBL/GenBank/DDBJ whole genome shotgun (WGS) entry which is preliminary data.</text>
</comment>
<feature type="region of interest" description="Disordered" evidence="2">
    <location>
        <begin position="1"/>
        <end position="30"/>
    </location>
</feature>
<dbReference type="Proteomes" id="UP001347796">
    <property type="component" value="Unassembled WGS sequence"/>
</dbReference>
<proteinExistence type="inferred from homology"/>
<name>A0AAN8PRH8_PATCE</name>
<dbReference type="InterPro" id="IPR011993">
    <property type="entry name" value="PH-like_dom_sf"/>
</dbReference>
<evidence type="ECO:0000256" key="1">
    <source>
        <dbReference type="ARBA" id="ARBA00010822"/>
    </source>
</evidence>
<protein>
    <recommendedName>
        <fullName evidence="3">Cerebral cavernous malformations 2 harmonin-homology domain-containing protein</fullName>
    </recommendedName>
</protein>
<evidence type="ECO:0000313" key="5">
    <source>
        <dbReference type="Proteomes" id="UP001347796"/>
    </source>
</evidence>
<evidence type="ECO:0000259" key="3">
    <source>
        <dbReference type="Pfam" id="PF16545"/>
    </source>
</evidence>
<evidence type="ECO:0000256" key="2">
    <source>
        <dbReference type="SAM" id="MobiDB-lite"/>
    </source>
</evidence>
<dbReference type="EMBL" id="JAZGQO010000007">
    <property type="protein sequence ID" value="KAK6182712.1"/>
    <property type="molecule type" value="Genomic_DNA"/>
</dbReference>
<dbReference type="Gene3D" id="2.30.29.30">
    <property type="entry name" value="Pleckstrin-homology domain (PH domain)/Phosphotyrosine-binding domain (PTB)"/>
    <property type="match status" value="1"/>
</dbReference>
<gene>
    <name evidence="4" type="ORF">SNE40_010334</name>
</gene>
<dbReference type="InterPro" id="IPR026159">
    <property type="entry name" value="Malcavernin"/>
</dbReference>